<dbReference type="NCBIfam" id="TIGR00121">
    <property type="entry name" value="birA_ligase"/>
    <property type="match status" value="1"/>
</dbReference>
<dbReference type="GO" id="GO:0005737">
    <property type="term" value="C:cytoplasm"/>
    <property type="evidence" value="ECO:0007669"/>
    <property type="project" value="TreeGrafter"/>
</dbReference>
<dbReference type="SUPFAM" id="SSF55681">
    <property type="entry name" value="Class II aaRS and biotin synthetases"/>
    <property type="match status" value="1"/>
</dbReference>
<dbReference type="PANTHER" id="PTHR12835">
    <property type="entry name" value="BIOTIN PROTEIN LIGASE"/>
    <property type="match status" value="1"/>
</dbReference>
<reference evidence="3" key="1">
    <citation type="journal article" date="2014" name="Front. Microbiol.">
        <title>High frequency of phylogenetically diverse reductive dehalogenase-homologous genes in deep subseafloor sedimentary metagenomes.</title>
        <authorList>
            <person name="Kawai M."/>
            <person name="Futagami T."/>
            <person name="Toyoda A."/>
            <person name="Takaki Y."/>
            <person name="Nishi S."/>
            <person name="Hori S."/>
            <person name="Arai W."/>
            <person name="Tsubouchi T."/>
            <person name="Morono Y."/>
            <person name="Uchiyama I."/>
            <person name="Ito T."/>
            <person name="Fujiyama A."/>
            <person name="Inagaki F."/>
            <person name="Takami H."/>
        </authorList>
    </citation>
    <scope>NUCLEOTIDE SEQUENCE</scope>
    <source>
        <strain evidence="3">Expedition CK06-06</strain>
    </source>
</reference>
<proteinExistence type="predicted"/>
<evidence type="ECO:0000313" key="3">
    <source>
        <dbReference type="EMBL" id="GAF87741.1"/>
    </source>
</evidence>
<keyword evidence="1" id="KW-0436">Ligase</keyword>
<sequence>MTDILPAFLKRELRTKFIGKSILYYAVTSSTMDMAKQAIRDGAAEGTIVIADHQTAGRGRLGRKWLSPPDSSILLSIILHPNLEQLPRLTMVAALAVAQSIEKLTGLEPAIKWPNDVLIDGKKVSGVLIESDVQGDTVNYAIVGIALNVNLD</sequence>
<dbReference type="InterPro" id="IPR045864">
    <property type="entry name" value="aa-tRNA-synth_II/BPL/LPL"/>
</dbReference>
<evidence type="ECO:0000256" key="1">
    <source>
        <dbReference type="ARBA" id="ARBA00022598"/>
    </source>
</evidence>
<accession>X0TKC9</accession>
<evidence type="ECO:0000259" key="2">
    <source>
        <dbReference type="PROSITE" id="PS51733"/>
    </source>
</evidence>
<comment type="caution">
    <text evidence="3">The sequence shown here is derived from an EMBL/GenBank/DDBJ whole genome shotgun (WGS) entry which is preliminary data.</text>
</comment>
<protein>
    <recommendedName>
        <fullName evidence="2">BPL/LPL catalytic domain-containing protein</fullName>
    </recommendedName>
</protein>
<organism evidence="3">
    <name type="scientific">marine sediment metagenome</name>
    <dbReference type="NCBI Taxonomy" id="412755"/>
    <lineage>
        <taxon>unclassified sequences</taxon>
        <taxon>metagenomes</taxon>
        <taxon>ecological metagenomes</taxon>
    </lineage>
</organism>
<name>X0TKC9_9ZZZZ</name>
<dbReference type="InterPro" id="IPR004143">
    <property type="entry name" value="BPL_LPL_catalytic"/>
</dbReference>
<dbReference type="PANTHER" id="PTHR12835:SF5">
    <property type="entry name" value="BIOTIN--PROTEIN LIGASE"/>
    <property type="match status" value="1"/>
</dbReference>
<dbReference type="EMBL" id="BARS01017821">
    <property type="protein sequence ID" value="GAF87741.1"/>
    <property type="molecule type" value="Genomic_DNA"/>
</dbReference>
<dbReference type="Pfam" id="PF03099">
    <property type="entry name" value="BPL_LplA_LipB"/>
    <property type="match status" value="1"/>
</dbReference>
<dbReference type="CDD" id="cd16442">
    <property type="entry name" value="BPL"/>
    <property type="match status" value="1"/>
</dbReference>
<gene>
    <name evidence="3" type="ORF">S01H1_29093</name>
</gene>
<dbReference type="GO" id="GO:0004077">
    <property type="term" value="F:biotin--[biotin carboxyl-carrier protein] ligase activity"/>
    <property type="evidence" value="ECO:0007669"/>
    <property type="project" value="InterPro"/>
</dbReference>
<dbReference type="InterPro" id="IPR004408">
    <property type="entry name" value="Biotin_CoA_COase_ligase"/>
</dbReference>
<dbReference type="Gene3D" id="3.30.930.10">
    <property type="entry name" value="Bira Bifunctional Protein, Domain 2"/>
    <property type="match status" value="1"/>
</dbReference>
<dbReference type="PROSITE" id="PS51733">
    <property type="entry name" value="BPL_LPL_CATALYTIC"/>
    <property type="match status" value="1"/>
</dbReference>
<feature type="non-terminal residue" evidence="3">
    <location>
        <position position="152"/>
    </location>
</feature>
<feature type="domain" description="BPL/LPL catalytic" evidence="2">
    <location>
        <begin position="7"/>
        <end position="152"/>
    </location>
</feature>
<dbReference type="AlphaFoldDB" id="X0TKC9"/>